<proteinExistence type="predicted"/>
<keyword evidence="1" id="KW-1133">Transmembrane helix</keyword>
<feature type="transmembrane region" description="Helical" evidence="1">
    <location>
        <begin position="168"/>
        <end position="188"/>
    </location>
</feature>
<protein>
    <recommendedName>
        <fullName evidence="4">DUF2232 domain-containing protein</fullName>
    </recommendedName>
</protein>
<dbReference type="PANTHER" id="PTHR37185">
    <property type="entry name" value="MEMBRANE PROTEIN"/>
    <property type="match status" value="1"/>
</dbReference>
<accession>A0A0H3K4J4</accession>
<dbReference type="RefSeq" id="WP_011244140.1">
    <property type="nucleotide sequence ID" value="NC_006576.1"/>
</dbReference>
<sequence>MTAEPAKGPQAEDWDDWVDADPESATALTPAAIAARTEPQGPLALVETAFMASAAALLWLVNYFFPLGPVLRVLFPLPIALLYRRWGLRSAWLGAIVASLLLFVLLGPTRGILFLLPPGCLGVLLGCCWQRRLSWGWSILLGGGLETIGFFFRLWVLSVLLGEDIWTYVTAQATGFLEWLTGVLGWLVQIPLSTVQAVAFAMITLSSLLYILVVHGVAWVLFRRLGTPIPAPPHWLQTVLDLDAD</sequence>
<name>A0A0H3K4J4_SYNP6</name>
<dbReference type="GeneID" id="72431155"/>
<feature type="transmembrane region" description="Helical" evidence="1">
    <location>
        <begin position="86"/>
        <end position="106"/>
    </location>
</feature>
<dbReference type="KEGG" id="syc:syc1830_d"/>
<dbReference type="eggNOG" id="COG4241">
    <property type="taxonomic scope" value="Bacteria"/>
</dbReference>
<feature type="transmembrane region" description="Helical" evidence="1">
    <location>
        <begin position="200"/>
        <end position="222"/>
    </location>
</feature>
<dbReference type="Pfam" id="PF09991">
    <property type="entry name" value="DUF2232"/>
    <property type="match status" value="1"/>
</dbReference>
<dbReference type="PANTHER" id="PTHR37185:SF3">
    <property type="entry name" value="MEMBRANE PROTEIN"/>
    <property type="match status" value="1"/>
</dbReference>
<reference evidence="2 3" key="1">
    <citation type="journal article" date="2007" name="Photosyn. Res.">
        <title>Complete nucleotide sequence of the freshwater unicellular cyanobacterium Synechococcus elongatus PCC 6301 chromosome: gene content and organization.</title>
        <authorList>
            <person name="Sugita C."/>
            <person name="Ogata K."/>
            <person name="Shikata M."/>
            <person name="Jikuya H."/>
            <person name="Takano J."/>
            <person name="Furumichi M."/>
            <person name="Kanehisa M."/>
            <person name="Omata T."/>
            <person name="Sugiura M."/>
            <person name="Sugita M."/>
        </authorList>
    </citation>
    <scope>NUCLEOTIDE SEQUENCE [LARGE SCALE GENOMIC DNA]</scope>
    <source>
        <strain evidence="3">ATCC 27144 / PCC 6301 / SAUG 1402/1</strain>
    </source>
</reference>
<dbReference type="Proteomes" id="UP000001175">
    <property type="component" value="Chromosome"/>
</dbReference>
<organism evidence="2 3">
    <name type="scientific">Synechococcus sp. (strain ATCC 27144 / PCC 6301 / SAUG 1402/1)</name>
    <name type="common">Anacystis nidulans</name>
    <dbReference type="NCBI Taxonomy" id="269084"/>
    <lineage>
        <taxon>Bacteria</taxon>
        <taxon>Bacillati</taxon>
        <taxon>Cyanobacteriota</taxon>
        <taxon>Cyanophyceae</taxon>
        <taxon>Synechococcales</taxon>
        <taxon>Synechococcaceae</taxon>
        <taxon>Synechococcus</taxon>
    </lineage>
</organism>
<evidence type="ECO:0000313" key="2">
    <source>
        <dbReference type="EMBL" id="BAD80020.1"/>
    </source>
</evidence>
<evidence type="ECO:0008006" key="4">
    <source>
        <dbReference type="Google" id="ProtNLM"/>
    </source>
</evidence>
<evidence type="ECO:0000313" key="3">
    <source>
        <dbReference type="Proteomes" id="UP000001175"/>
    </source>
</evidence>
<dbReference type="EMBL" id="AP008231">
    <property type="protein sequence ID" value="BAD80020.1"/>
    <property type="molecule type" value="Genomic_DNA"/>
</dbReference>
<keyword evidence="1" id="KW-0472">Membrane</keyword>
<dbReference type="AlphaFoldDB" id="A0A0H3K4J4"/>
<evidence type="ECO:0000256" key="1">
    <source>
        <dbReference type="SAM" id="Phobius"/>
    </source>
</evidence>
<dbReference type="InterPro" id="IPR018710">
    <property type="entry name" value="DUF2232"/>
</dbReference>
<feature type="transmembrane region" description="Helical" evidence="1">
    <location>
        <begin position="49"/>
        <end position="74"/>
    </location>
</feature>
<gene>
    <name evidence="2" type="ordered locus">syc1830_d</name>
</gene>
<feature type="transmembrane region" description="Helical" evidence="1">
    <location>
        <begin position="136"/>
        <end position="156"/>
    </location>
</feature>
<keyword evidence="1" id="KW-0812">Transmembrane</keyword>